<organism evidence="1 2">
    <name type="scientific">Arctium lappa</name>
    <name type="common">Greater burdock</name>
    <name type="synonym">Lappa major</name>
    <dbReference type="NCBI Taxonomy" id="4217"/>
    <lineage>
        <taxon>Eukaryota</taxon>
        <taxon>Viridiplantae</taxon>
        <taxon>Streptophyta</taxon>
        <taxon>Embryophyta</taxon>
        <taxon>Tracheophyta</taxon>
        <taxon>Spermatophyta</taxon>
        <taxon>Magnoliopsida</taxon>
        <taxon>eudicotyledons</taxon>
        <taxon>Gunneridae</taxon>
        <taxon>Pentapetalae</taxon>
        <taxon>asterids</taxon>
        <taxon>campanulids</taxon>
        <taxon>Asterales</taxon>
        <taxon>Asteraceae</taxon>
        <taxon>Carduoideae</taxon>
        <taxon>Cardueae</taxon>
        <taxon>Arctiinae</taxon>
        <taxon>Arctium</taxon>
    </lineage>
</organism>
<proteinExistence type="predicted"/>
<gene>
    <name evidence="1" type="ORF">L6452_36009</name>
</gene>
<evidence type="ECO:0000313" key="1">
    <source>
        <dbReference type="EMBL" id="KAI3681222.1"/>
    </source>
</evidence>
<comment type="caution">
    <text evidence="1">The sequence shown here is derived from an EMBL/GenBank/DDBJ whole genome shotgun (WGS) entry which is preliminary data.</text>
</comment>
<keyword evidence="2" id="KW-1185">Reference proteome</keyword>
<dbReference type="Proteomes" id="UP001055879">
    <property type="component" value="Linkage Group LG13"/>
</dbReference>
<name>A0ACB8Y7A5_ARCLA</name>
<reference evidence="1 2" key="2">
    <citation type="journal article" date="2022" name="Mol. Ecol. Resour.">
        <title>The genomes of chicory, endive, great burdock and yacon provide insights into Asteraceae paleo-polyploidization history and plant inulin production.</title>
        <authorList>
            <person name="Fan W."/>
            <person name="Wang S."/>
            <person name="Wang H."/>
            <person name="Wang A."/>
            <person name="Jiang F."/>
            <person name="Liu H."/>
            <person name="Zhao H."/>
            <person name="Xu D."/>
            <person name="Zhang Y."/>
        </authorList>
    </citation>
    <scope>NUCLEOTIDE SEQUENCE [LARGE SCALE GENOMIC DNA]</scope>
    <source>
        <strain evidence="2">cv. Niubang</strain>
    </source>
</reference>
<evidence type="ECO:0000313" key="2">
    <source>
        <dbReference type="Proteomes" id="UP001055879"/>
    </source>
</evidence>
<reference evidence="2" key="1">
    <citation type="journal article" date="2022" name="Mol. Ecol. Resour.">
        <title>The genomes of chicory, endive, great burdock and yacon provide insights into Asteraceae palaeo-polyploidization history and plant inulin production.</title>
        <authorList>
            <person name="Fan W."/>
            <person name="Wang S."/>
            <person name="Wang H."/>
            <person name="Wang A."/>
            <person name="Jiang F."/>
            <person name="Liu H."/>
            <person name="Zhao H."/>
            <person name="Xu D."/>
            <person name="Zhang Y."/>
        </authorList>
    </citation>
    <scope>NUCLEOTIDE SEQUENCE [LARGE SCALE GENOMIC DNA]</scope>
    <source>
        <strain evidence="2">cv. Niubang</strain>
    </source>
</reference>
<sequence>MVVTGDGELGFDSGKVAWETATTSKKGSKRANYPILTRGALDDRPEKSLKFHRDGDRSLQLLVLNEEFLGCVSFGAETGLPYPWCGWHKKESPLTDARLVVVVNAFVSSRADAREALSNDPNVSSCNKASTATSVWRSVLSGGLGSSPLEGGTGEGESPVVTGPYRTRRSCLRVGLFGNAAPIGQ</sequence>
<protein>
    <submittedName>
        <fullName evidence="1">Uncharacterized protein</fullName>
    </submittedName>
</protein>
<accession>A0ACB8Y7A5</accession>
<dbReference type="EMBL" id="CM042059">
    <property type="protein sequence ID" value="KAI3681222.1"/>
    <property type="molecule type" value="Genomic_DNA"/>
</dbReference>